<reference evidence="2 3" key="1">
    <citation type="journal article" date="2018" name="Mol. Biol. Evol.">
        <title>Analysis of the draft genome of the red seaweed Gracilariopsis chorda provides insights into genome size evolution in Rhodophyta.</title>
        <authorList>
            <person name="Lee J."/>
            <person name="Yang E.C."/>
            <person name="Graf L."/>
            <person name="Yang J.H."/>
            <person name="Qiu H."/>
            <person name="Zel Zion U."/>
            <person name="Chan C.X."/>
            <person name="Stephens T.G."/>
            <person name="Weber A.P.M."/>
            <person name="Boo G.H."/>
            <person name="Boo S.M."/>
            <person name="Kim K.M."/>
            <person name="Shin Y."/>
            <person name="Jung M."/>
            <person name="Lee S.J."/>
            <person name="Yim H.S."/>
            <person name="Lee J.H."/>
            <person name="Bhattacharya D."/>
            <person name="Yoon H.S."/>
        </authorList>
    </citation>
    <scope>NUCLEOTIDE SEQUENCE [LARGE SCALE GENOMIC DNA]</scope>
    <source>
        <strain evidence="2 3">SKKU-2015</strain>
        <tissue evidence="2">Whole body</tissue>
    </source>
</reference>
<comment type="caution">
    <text evidence="2">The sequence shown here is derived from an EMBL/GenBank/DDBJ whole genome shotgun (WGS) entry which is preliminary data.</text>
</comment>
<sequence length="108" mass="12756">MKNLTVEQDKASRNGNAKRQASEHKECSNCFKIFRLHGKFAFINRDKSKMRIRVPDVFLEILKRMYVRAFCDENLLPVLVRDVDLTYCYDRDSITARTIYDSKISFPD</sequence>
<name>A0A2V3IS19_9FLOR</name>
<evidence type="ECO:0000256" key="1">
    <source>
        <dbReference type="SAM" id="MobiDB-lite"/>
    </source>
</evidence>
<organism evidence="2 3">
    <name type="scientific">Gracilariopsis chorda</name>
    <dbReference type="NCBI Taxonomy" id="448386"/>
    <lineage>
        <taxon>Eukaryota</taxon>
        <taxon>Rhodophyta</taxon>
        <taxon>Florideophyceae</taxon>
        <taxon>Rhodymeniophycidae</taxon>
        <taxon>Gracilariales</taxon>
        <taxon>Gracilariaceae</taxon>
        <taxon>Gracilariopsis</taxon>
    </lineage>
</organism>
<protein>
    <submittedName>
        <fullName evidence="2">Uncharacterized protein</fullName>
    </submittedName>
</protein>
<dbReference type="AlphaFoldDB" id="A0A2V3IS19"/>
<dbReference type="Proteomes" id="UP000247409">
    <property type="component" value="Unassembled WGS sequence"/>
</dbReference>
<accession>A0A2V3IS19</accession>
<proteinExistence type="predicted"/>
<evidence type="ECO:0000313" key="3">
    <source>
        <dbReference type="Proteomes" id="UP000247409"/>
    </source>
</evidence>
<keyword evidence="3" id="KW-1185">Reference proteome</keyword>
<evidence type="ECO:0000313" key="2">
    <source>
        <dbReference type="EMBL" id="PXF44911.1"/>
    </source>
</evidence>
<dbReference type="EMBL" id="NBIV01000078">
    <property type="protein sequence ID" value="PXF44911.1"/>
    <property type="molecule type" value="Genomic_DNA"/>
</dbReference>
<feature type="region of interest" description="Disordered" evidence="1">
    <location>
        <begin position="1"/>
        <end position="25"/>
    </location>
</feature>
<gene>
    <name evidence="2" type="ORF">BWQ96_05331</name>
</gene>